<feature type="coiled-coil region" evidence="7">
    <location>
        <begin position="126"/>
        <end position="154"/>
    </location>
</feature>
<dbReference type="GO" id="GO:0009036">
    <property type="term" value="F:type II site-specific deoxyribonuclease activity"/>
    <property type="evidence" value="ECO:0007669"/>
    <property type="project" value="UniProtKB-EC"/>
</dbReference>
<keyword evidence="4" id="KW-0442">Lipid degradation</keyword>
<keyword evidence="7" id="KW-0175">Coiled coil</keyword>
<keyword evidence="3 9" id="KW-0378">Hydrolase</keyword>
<feature type="compositionally biased region" description="Polar residues" evidence="8">
    <location>
        <begin position="1"/>
        <end position="11"/>
    </location>
</feature>
<dbReference type="EC" id="3.4.21.53" evidence="9"/>
<evidence type="ECO:0000256" key="3">
    <source>
        <dbReference type="ARBA" id="ARBA00022801"/>
    </source>
</evidence>
<evidence type="ECO:0000313" key="10">
    <source>
        <dbReference type="Proteomes" id="UP000008983"/>
    </source>
</evidence>
<dbReference type="GO" id="GO:0004252">
    <property type="term" value="F:serine-type endopeptidase activity"/>
    <property type="evidence" value="ECO:0007669"/>
    <property type="project" value="UniProtKB-EC"/>
</dbReference>
<evidence type="ECO:0000256" key="6">
    <source>
        <dbReference type="ARBA" id="ARBA00023180"/>
    </source>
</evidence>
<dbReference type="InterPro" id="IPR007000">
    <property type="entry name" value="PLipase_B-like"/>
</dbReference>
<dbReference type="GO" id="GO:0004620">
    <property type="term" value="F:phospholipase activity"/>
    <property type="evidence" value="ECO:0007669"/>
    <property type="project" value="InterPro"/>
</dbReference>
<dbReference type="AlphaFoldDB" id="G0QYW0"/>
<gene>
    <name evidence="9" type="ORF">IMG5_152640</name>
</gene>
<evidence type="ECO:0000313" key="9">
    <source>
        <dbReference type="EMBL" id="EGR29595.1"/>
    </source>
</evidence>
<dbReference type="PANTHER" id="PTHR12370:SF24">
    <property type="entry name" value="PHOSPHOLIPASE B-LIKE"/>
    <property type="match status" value="1"/>
</dbReference>
<accession>G0QYW0</accession>
<evidence type="ECO:0000256" key="4">
    <source>
        <dbReference type="ARBA" id="ARBA00022963"/>
    </source>
</evidence>
<dbReference type="InParanoid" id="G0QYW0"/>
<dbReference type="GeneID" id="14905701"/>
<sequence length="818" mass="96188">MQQSQYPSKVAQSRLVRPDGEGGRQKAPVKSLQETHKEMLKNIESTNIGKPTIVEAQRILKIIDNLYMNLQVFSYLDAEFVNKFLDITKNNKLSKELVQQLSPKCLELLKQQAEIESKFKLYAHLLDQASKEEEEVEEDKKIEAEKLRKMLENNFKDLIRYIRGNNQDFEIIKSLKPNINPDLNDLVHCIHCQRVIMLKKLSTASEEEESHKIQLEELIQRICFQEQKRNNFEQDLKKLKEERQKFYKEKKDEIEKLKAEIGEVKADKLKKANQLKNETDLRKKQLEKNHESAKERLNKELDKLKEEFNKLQVEHATEETKLKQKKVTSQNGLEDNIKQYDVTMEELHKIKKDLEDELSKIKEESESLKEDLAKVDDEKSREKELYEEFKLKKEQWEIQERRKKEASRCILNYLVQKKGWDILKIHTNKQFSDSEQLFAAGILESTASFDMIYDAYFNYLYGILNGNDLFLTFDQFYYLTNMGDLEDIVNAFKKTNKTQQNCNAYVKITPEDLICGHSTFNNYSLMLRIYKYIENNFSNKDIQSNNQSFSSRPGDLQSKDDFYTLSSGIVVMETSLNNYNISNYQNLHFDSLPCWLRANLANRLAKNASDWAHIFQKYRSGTHNNQWLVVDYNKYRSGQKKDIIWIVEESFELFKAKDVSDMLFSDGYFASYNVPFDQEIYNSTMYKEGYGFNYQNDPRAILFKEHSKNVTNTQGVMEIIRLNHNETGNPCNSLAPRCDLILNGPYLFGGIDGKVTNNELLKQNQVLMISGPTQDGFEAFDWGKWQNFPHKGMPEKFDFDWIKVNLDNFKEEQLIQIQ</sequence>
<dbReference type="GO" id="GO:0016042">
    <property type="term" value="P:lipid catabolic process"/>
    <property type="evidence" value="ECO:0007669"/>
    <property type="project" value="UniProtKB-KW"/>
</dbReference>
<dbReference type="Pfam" id="PF04916">
    <property type="entry name" value="Phospholip_B"/>
    <property type="match status" value="2"/>
</dbReference>
<dbReference type="OrthoDB" id="419508at2759"/>
<dbReference type="eggNOG" id="KOG3774">
    <property type="taxonomic scope" value="Eukaryota"/>
</dbReference>
<keyword evidence="10" id="KW-1185">Reference proteome</keyword>
<dbReference type="EMBL" id="GL984129">
    <property type="protein sequence ID" value="EGR29595.1"/>
    <property type="molecule type" value="Genomic_DNA"/>
</dbReference>
<evidence type="ECO:0000256" key="8">
    <source>
        <dbReference type="SAM" id="MobiDB-lite"/>
    </source>
</evidence>
<name>G0QYW0_ICHMU</name>
<evidence type="ECO:0000256" key="1">
    <source>
        <dbReference type="ARBA" id="ARBA00007835"/>
    </source>
</evidence>
<reference evidence="9 10" key="1">
    <citation type="submission" date="2011-07" db="EMBL/GenBank/DDBJ databases">
        <authorList>
            <person name="Coyne R."/>
            <person name="Brami D."/>
            <person name="Johnson J."/>
            <person name="Hostetler J."/>
            <person name="Hannick L."/>
            <person name="Clark T."/>
            <person name="Cassidy-Hanley D."/>
            <person name="Inman J."/>
        </authorList>
    </citation>
    <scope>NUCLEOTIDE SEQUENCE [LARGE SCALE GENOMIC DNA]</scope>
    <source>
        <strain evidence="9 10">G5</strain>
    </source>
</reference>
<keyword evidence="6" id="KW-0325">Glycoprotein</keyword>
<dbReference type="Proteomes" id="UP000008983">
    <property type="component" value="Unassembled WGS sequence"/>
</dbReference>
<keyword evidence="5" id="KW-0443">Lipid metabolism</keyword>
<organism evidence="9 10">
    <name type="scientific">Ichthyophthirius multifiliis</name>
    <name type="common">White spot disease agent</name>
    <name type="synonym">Ich</name>
    <dbReference type="NCBI Taxonomy" id="5932"/>
    <lineage>
        <taxon>Eukaryota</taxon>
        <taxon>Sar</taxon>
        <taxon>Alveolata</taxon>
        <taxon>Ciliophora</taxon>
        <taxon>Intramacronucleata</taxon>
        <taxon>Oligohymenophorea</taxon>
        <taxon>Hymenostomatida</taxon>
        <taxon>Ophryoglenina</taxon>
        <taxon>Ichthyophthirius</taxon>
    </lineage>
</organism>
<dbReference type="Gene3D" id="3.60.60.30">
    <property type="match status" value="2"/>
</dbReference>
<keyword evidence="2" id="KW-0732">Signal</keyword>
<evidence type="ECO:0000256" key="7">
    <source>
        <dbReference type="SAM" id="Coils"/>
    </source>
</evidence>
<comment type="similarity">
    <text evidence="1">Belongs to the phospholipase B-like family.</text>
</comment>
<evidence type="ECO:0000256" key="5">
    <source>
        <dbReference type="ARBA" id="ARBA00023098"/>
    </source>
</evidence>
<feature type="region of interest" description="Disordered" evidence="8">
    <location>
        <begin position="1"/>
        <end position="33"/>
    </location>
</feature>
<dbReference type="EC" id="3.1.21.4" evidence="9"/>
<feature type="coiled-coil region" evidence="7">
    <location>
        <begin position="201"/>
        <end position="399"/>
    </location>
</feature>
<protein>
    <submittedName>
        <fullName evidence="9">Laminin a family protein, putative</fullName>
        <ecNumber evidence="9">3.1.21.4</ecNumber>
        <ecNumber evidence="9">3.4.21.53</ecNumber>
    </submittedName>
</protein>
<proteinExistence type="inferred from homology"/>
<dbReference type="RefSeq" id="XP_004030831.1">
    <property type="nucleotide sequence ID" value="XM_004030783.1"/>
</dbReference>
<evidence type="ECO:0000256" key="2">
    <source>
        <dbReference type="ARBA" id="ARBA00022729"/>
    </source>
</evidence>
<dbReference type="PANTHER" id="PTHR12370">
    <property type="entry name" value="PHOSPHOLIPASE B-RELATED"/>
    <property type="match status" value="1"/>
</dbReference>